<dbReference type="Proteomes" id="UP000826725">
    <property type="component" value="Chromosome"/>
</dbReference>
<dbReference type="EMBL" id="AP024086">
    <property type="protein sequence ID" value="BCL59385.1"/>
    <property type="molecule type" value="Genomic_DNA"/>
</dbReference>
<accession>A0A8D5FKI3</accession>
<name>A0A8D5FKI3_9BACT</name>
<proteinExistence type="predicted"/>
<sequence length="189" mass="20683">MKERTFLVPENCCLQIIDVQESLMAKIDGANQVAATTGFMIECARILEIPIFGNTQYKKGLGPYVASVESLVSGLPVFDKVEFCGLENKETAKFIEDLPATVNTMILVGVETHICIYQTAMGLLDRGFSVWVVSDGVSSRSEFMHLQGLDRIKSLGGVVGPAEMLIYELLGKAGTPKFKEVLPHIIKRG</sequence>
<dbReference type="PANTHER" id="PTHR14119:SF3">
    <property type="entry name" value="ISOCHORISMATASE DOMAIN-CONTAINING PROTEIN 2"/>
    <property type="match status" value="1"/>
</dbReference>
<gene>
    <name evidence="2" type="ORF">DGMP_00780</name>
</gene>
<dbReference type="AlphaFoldDB" id="A0A8D5FKI3"/>
<dbReference type="InterPro" id="IPR000868">
    <property type="entry name" value="Isochorismatase-like_dom"/>
</dbReference>
<dbReference type="Pfam" id="PF00857">
    <property type="entry name" value="Isochorismatase"/>
    <property type="match status" value="1"/>
</dbReference>
<evidence type="ECO:0000259" key="1">
    <source>
        <dbReference type="Pfam" id="PF00857"/>
    </source>
</evidence>
<organism evidence="2 3">
    <name type="scientific">Desulfomarina profundi</name>
    <dbReference type="NCBI Taxonomy" id="2772557"/>
    <lineage>
        <taxon>Bacteria</taxon>
        <taxon>Pseudomonadati</taxon>
        <taxon>Thermodesulfobacteriota</taxon>
        <taxon>Desulfobulbia</taxon>
        <taxon>Desulfobulbales</taxon>
        <taxon>Desulfobulbaceae</taxon>
        <taxon>Desulfomarina</taxon>
    </lineage>
</organism>
<protein>
    <submittedName>
        <fullName evidence="2">Isochorismatase</fullName>
    </submittedName>
</protein>
<evidence type="ECO:0000313" key="3">
    <source>
        <dbReference type="Proteomes" id="UP000826725"/>
    </source>
</evidence>
<dbReference type="PANTHER" id="PTHR14119">
    <property type="entry name" value="HYDROLASE"/>
    <property type="match status" value="1"/>
</dbReference>
<dbReference type="RefSeq" id="WP_228855618.1">
    <property type="nucleotide sequence ID" value="NZ_AP024086.1"/>
</dbReference>
<dbReference type="InterPro" id="IPR050993">
    <property type="entry name" value="Isochorismatase_domain"/>
</dbReference>
<feature type="domain" description="Isochorismatase-like" evidence="1">
    <location>
        <begin position="13"/>
        <end position="161"/>
    </location>
</feature>
<keyword evidence="3" id="KW-1185">Reference proteome</keyword>
<reference evidence="2" key="1">
    <citation type="submission" date="2020-09" db="EMBL/GenBank/DDBJ databases">
        <title>Desulfogranum mesoprofundum gen. nov., sp. nov., a novel mesophilic, sulfate-reducing chemolithoautotroph isolated from a deep-sea hydrothermal vent chimney in the Suiyo Seamount.</title>
        <authorList>
            <person name="Hashimoto Y."/>
            <person name="Nakagawa S."/>
        </authorList>
    </citation>
    <scope>NUCLEOTIDE SEQUENCE</scope>
    <source>
        <strain evidence="2">KT2</strain>
    </source>
</reference>
<dbReference type="KEGG" id="dbk:DGMP_00780"/>
<evidence type="ECO:0000313" key="2">
    <source>
        <dbReference type="EMBL" id="BCL59385.1"/>
    </source>
</evidence>